<accession>A0A336KIQ6</accession>
<reference evidence="1" key="1">
    <citation type="submission" date="2018-04" db="EMBL/GenBank/DDBJ databases">
        <authorList>
            <person name="Go L.Y."/>
            <person name="Mitchell J.A."/>
        </authorList>
    </citation>
    <scope>NUCLEOTIDE SEQUENCE</scope>
    <source>
        <tissue evidence="1">Whole organism</tissue>
    </source>
</reference>
<evidence type="ECO:0000313" key="1">
    <source>
        <dbReference type="EMBL" id="SSX04806.1"/>
    </source>
</evidence>
<reference evidence="2" key="2">
    <citation type="submission" date="2018-07" db="EMBL/GenBank/DDBJ databases">
        <authorList>
            <person name="Quirk P.G."/>
            <person name="Krulwich T.A."/>
        </authorList>
    </citation>
    <scope>NUCLEOTIDE SEQUENCE</scope>
</reference>
<organism evidence="1">
    <name type="scientific">Culicoides sonorensis</name>
    <name type="common">Biting midge</name>
    <dbReference type="NCBI Taxonomy" id="179676"/>
    <lineage>
        <taxon>Eukaryota</taxon>
        <taxon>Metazoa</taxon>
        <taxon>Ecdysozoa</taxon>
        <taxon>Arthropoda</taxon>
        <taxon>Hexapoda</taxon>
        <taxon>Insecta</taxon>
        <taxon>Pterygota</taxon>
        <taxon>Neoptera</taxon>
        <taxon>Endopterygota</taxon>
        <taxon>Diptera</taxon>
        <taxon>Nematocera</taxon>
        <taxon>Chironomoidea</taxon>
        <taxon>Ceratopogonidae</taxon>
        <taxon>Ceratopogoninae</taxon>
        <taxon>Culicoides</taxon>
        <taxon>Monoculicoides</taxon>
    </lineage>
</organism>
<dbReference type="EMBL" id="UFQT01000550">
    <property type="protein sequence ID" value="SSX25169.1"/>
    <property type="molecule type" value="Genomic_DNA"/>
</dbReference>
<dbReference type="EMBL" id="UFQS01000550">
    <property type="protein sequence ID" value="SSX04806.1"/>
    <property type="molecule type" value="Genomic_DNA"/>
</dbReference>
<name>A0A336KIQ6_CULSO</name>
<protein>
    <submittedName>
        <fullName evidence="1">CSON012054 protein</fullName>
    </submittedName>
</protein>
<proteinExistence type="predicted"/>
<sequence>MAFNKSPPNSDFNACSIVFPVRFLYSSKTNRSRHPVTIKVSNLAKSPDTSEHICWARGRLYNSSYFLTIARTSSFERGQIISMRASSSVPIPTMALFNSLHRKSTGGNINPIIKSSNFPPSSLFKSLIKSRPYSFKKASVIA</sequence>
<dbReference type="VEuPathDB" id="VectorBase:CSON012054"/>
<evidence type="ECO:0000313" key="2">
    <source>
        <dbReference type="EMBL" id="SSX25169.1"/>
    </source>
</evidence>
<gene>
    <name evidence="1" type="primary">CSON012054</name>
</gene>
<dbReference type="AlphaFoldDB" id="A0A336KIQ6"/>